<evidence type="ECO:0000313" key="1">
    <source>
        <dbReference type="EMBL" id="MFC0560674.1"/>
    </source>
</evidence>
<protein>
    <submittedName>
        <fullName evidence="1">Uncharacterized protein</fullName>
    </submittedName>
</protein>
<evidence type="ECO:0000313" key="2">
    <source>
        <dbReference type="Proteomes" id="UP001589833"/>
    </source>
</evidence>
<dbReference type="EMBL" id="JBHLTR010000035">
    <property type="protein sequence ID" value="MFC0560674.1"/>
    <property type="molecule type" value="Genomic_DNA"/>
</dbReference>
<sequence length="104" mass="12173">MIIIKDESEIYIMIDLTFEKYSECNLSELKIVDSYSVHQWEHFVVAFEGEVPSELQEPEALVIVGESGNVLQVILREEGCDSPLFQFTENEKKQIIDWFEQQEK</sequence>
<accession>A0ABV6NJV4</accession>
<keyword evidence="2" id="KW-1185">Reference proteome</keyword>
<dbReference type="Proteomes" id="UP001589833">
    <property type="component" value="Unassembled WGS sequence"/>
</dbReference>
<gene>
    <name evidence="1" type="ORF">ACFFH4_16950</name>
</gene>
<proteinExistence type="predicted"/>
<comment type="caution">
    <text evidence="1">The sequence shown here is derived from an EMBL/GenBank/DDBJ whole genome shotgun (WGS) entry which is preliminary data.</text>
</comment>
<name>A0ABV6NJV4_9BACI</name>
<organism evidence="1 2">
    <name type="scientific">Halalkalibacter alkalisediminis</name>
    <dbReference type="NCBI Taxonomy" id="935616"/>
    <lineage>
        <taxon>Bacteria</taxon>
        <taxon>Bacillati</taxon>
        <taxon>Bacillota</taxon>
        <taxon>Bacilli</taxon>
        <taxon>Bacillales</taxon>
        <taxon>Bacillaceae</taxon>
        <taxon>Halalkalibacter</taxon>
    </lineage>
</organism>
<reference evidence="1 2" key="1">
    <citation type="submission" date="2024-09" db="EMBL/GenBank/DDBJ databases">
        <authorList>
            <person name="Sun Q."/>
            <person name="Mori K."/>
        </authorList>
    </citation>
    <scope>NUCLEOTIDE SEQUENCE [LARGE SCALE GENOMIC DNA]</scope>
    <source>
        <strain evidence="1 2">NCAIM B.02301</strain>
    </source>
</reference>